<evidence type="ECO:0000259" key="1">
    <source>
        <dbReference type="Pfam" id="PF13946"/>
    </source>
</evidence>
<evidence type="ECO:0000313" key="5">
    <source>
        <dbReference type="Proteomes" id="UP000295794"/>
    </source>
</evidence>
<evidence type="ECO:0000313" key="2">
    <source>
        <dbReference type="EMBL" id="STR45284.1"/>
    </source>
</evidence>
<gene>
    <name evidence="2" type="primary">rsaA</name>
    <name evidence="3" type="ORF">EV682_10855</name>
    <name evidence="2" type="ORF">NCTC11159_03845</name>
</gene>
<reference evidence="3 5" key="2">
    <citation type="submission" date="2019-03" db="EMBL/GenBank/DDBJ databases">
        <title>Genomic Encyclopedia of Type Strains, Phase IV (KMG-IV): sequencing the most valuable type-strain genomes for metagenomic binning, comparative biology and taxonomic classification.</title>
        <authorList>
            <person name="Goeker M."/>
        </authorList>
    </citation>
    <scope>NUCLEOTIDE SEQUENCE [LARGE SCALE GENOMIC DNA]</scope>
    <source>
        <strain evidence="3 5">DSM 3764</strain>
    </source>
</reference>
<dbReference type="InterPro" id="IPR025282">
    <property type="entry name" value="DUF4214"/>
</dbReference>
<dbReference type="EMBL" id="SMBT01000008">
    <property type="protein sequence ID" value="TCU85032.1"/>
    <property type="molecule type" value="Genomic_DNA"/>
</dbReference>
<dbReference type="Proteomes" id="UP000255108">
    <property type="component" value="Unassembled WGS sequence"/>
</dbReference>
<accession>A0A377STA4</accession>
<evidence type="ECO:0000313" key="4">
    <source>
        <dbReference type="Proteomes" id="UP000255108"/>
    </source>
</evidence>
<sequence>MATAAALTYVQKLYIAYYQRPADYAGLQYWSDRVDKEGVSNVVNAFATSPESVSLYGSLALQAQIDAVYKAAFGRAAETTGLQYYINEINAGRLTIGKMALAILDGATGTDATTLASKLAVAGAYTDALSDNAGILKYVGESSATTARIFLAAVLPSTQAAQTAAIPANIATLSAATLFTLTPGLDLQTADSFFASQTIFNVDGKGPTLNTGDKLFGTAGKTTNTLTITDLSPGTTNGNIPAGVTLTNIQNIILNSSGNTAAGTGFSTVGYADVRSLKGTTNGGAADVFTAANGVNGTVVDATHNGFAGALTVVGGTDVTATSVGGDILVGSPGLARVPLAAEVTTGKIVVNQNNSATGKVNVFGGTTVNVTTSSSSNSGVIEIGNTAANTGNNTAGKVANASGNITVNSAGTGAITVFGGVDVSINDTALKGAGAITVGDAGRVDLSNLPTGNVTINEVAQIAYNGLAGSTNNNTAAGAIGVSGGKNVTITTNAANAVNIGNLGAAKENTLNPSGVIKVTNTGIVNNAGATGAVLITGGTDVTVSTTGANVTIGRAANAGVADQVSNPTGNVTVTETLNGNGFARAVVIDGGSNVTVNAKGQNVTIGQSVASAPTGAVLVNQSDLLTGTGAYLASTNAGNVIVDGGTTVTVNTTGGNVTVGEVISGVNTVASGAVAITRTFSGPGADATTVLGGSTVGITTTKTSGAITVGAASAALNAAGTALKDANLAPTGDVTIADVTTAGSLNYYGTGAINVNTNGAATVSIRGGDVVAINDIQATLATGGGNSGKAVGVSKLANVSLTGLQAANGVTIASDALTALSVLNTAGGANTITITNNTAAHALTITQGANNKNVWGNGAAVTNDVTVVDSKAGTLTITDNGTASSATLQVDAAAATAVTVNNAAAATLKLGNVSTAIATVTLKGAGATTFDTADVFGTGNLGKAMTVDASAATGNVTSLMQATTTAATAQKYMGGSGVDTLTVNSNASGWGNLVAIDGGAGTSDVLVANYAAAGTDVALGSATAVKGFEILRLGALANSAAGSYDASGFNTDVQLGAVAGNITLTNLGGVFSVTANTTDKTVSLAGSNTTATNNALTINVGTGGTALASPGSAILAAGGGLGTGAITANAFEAVTINSKGGYVSTANATSLNTVTLTDTGTAGAATLVVGGDRGLALTSNAGFTSINASTHTGTTTNDGTLVNSATSVDVTAAKVSNAGTTFTGGTSVLKAAGSNDTTNFKALVTLTGTATNNWQNGDTATVTINLATYTYTSIGNNSAATVAGLLAAAISNDATTNNALGNVVKAGAGSPAVTAVASGGSIVLTKAAAFEVGTAKSAANATIADAIVGGQQQIVLESATAVGGAGAGNITVTFNGGAGAITIAVANNDTVAQIATKIAAGITAAASTDKPGIASAVVVDSSKVLITVQAGEISQLSVGGTAAFVGAGVATTDSTNFATVDNLFTSGAGGGEYKAGLGGAWNAVSHKFSSGSETVNLTASTAKVDKLILKEGATLTDNGSKGGVTKFTVNSQAASDTITFRNTADNADLAKTILANSGTNGVNNVTGANTMATVLDSSGALFTKLANLTYSISNGVITFGATGGNNLSQFTTNELISAASILVSSATTGGANKVVAFSSNGRSYVVASDNGNTLQAGTNNNSVIVELKDVASVKGFGSTFGDATVVATNVTSITGSADITTLATTSTLDYTGFSKATLTAAGTVAANTNTTKFTNLAASAELVLNATGNTHIGLLETTQVGASGSNSLTVTMQTNATTVNKLTVTGDALVKFAANGAAHIVQELADASNTVNTIQVTGNNAFTLLKETGTALNTIDSTLAGAKFIFGNGTFTNTTTFTVTAADAHNNVTFNLAAGQAADLYTSGSGLKFIQATDSTAGTEAASVGTGVIQAVASGGSNTFTLGNGANQLVANGAGDVITVGTGSNTIVATGAGDVFNIASGAGTTQVTVGTGATLNIGTVNVANAGAETVVVTGAVTGGTTAAYANTTLNFAAGSTVTGHQVSFGTTADAFTLLGASVAASQINVATAASLTDALNLAANYTLLTTVQGTDPTASTLAANTGKVDWFQYGGDTYVVAMVNSTGAALQQTALDANDIVVKITGLVDLTGSNFAGEVLTF</sequence>
<feature type="domain" description="DUF4214" evidence="1">
    <location>
        <begin position="44"/>
        <end position="104"/>
    </location>
</feature>
<organism evidence="2 4">
    <name type="scientific">Iodobacter fluviatilis</name>
    <dbReference type="NCBI Taxonomy" id="537"/>
    <lineage>
        <taxon>Bacteria</taxon>
        <taxon>Pseudomonadati</taxon>
        <taxon>Pseudomonadota</taxon>
        <taxon>Betaproteobacteria</taxon>
        <taxon>Neisseriales</taxon>
        <taxon>Chitinibacteraceae</taxon>
        <taxon>Iodobacter</taxon>
    </lineage>
</organism>
<reference evidence="2 4" key="1">
    <citation type="submission" date="2018-06" db="EMBL/GenBank/DDBJ databases">
        <authorList>
            <consortium name="Pathogen Informatics"/>
            <person name="Doyle S."/>
        </authorList>
    </citation>
    <scope>NUCLEOTIDE SEQUENCE [LARGE SCALE GENOMIC DNA]</scope>
    <source>
        <strain evidence="2 4">NCTC11159</strain>
    </source>
</reference>
<proteinExistence type="predicted"/>
<dbReference type="Pfam" id="PF13946">
    <property type="entry name" value="DUF4214"/>
    <property type="match status" value="1"/>
</dbReference>
<evidence type="ECO:0000313" key="3">
    <source>
        <dbReference type="EMBL" id="TCU85032.1"/>
    </source>
</evidence>
<dbReference type="Proteomes" id="UP000295794">
    <property type="component" value="Unassembled WGS sequence"/>
</dbReference>
<dbReference type="EMBL" id="UGHR01000004">
    <property type="protein sequence ID" value="STR45284.1"/>
    <property type="molecule type" value="Genomic_DNA"/>
</dbReference>
<dbReference type="OrthoDB" id="480426at2"/>
<name>A0A377STA4_9NEIS</name>
<keyword evidence="5" id="KW-1185">Reference proteome</keyword>
<protein>
    <submittedName>
        <fullName evidence="2">Paracrystalline surface layer protein</fullName>
    </submittedName>
    <submittedName>
        <fullName evidence="3">Uncharacterized protein DUF4214</fullName>
    </submittedName>
</protein>
<dbReference type="RefSeq" id="WP_115229124.1">
    <property type="nucleotide sequence ID" value="NZ_CAWOLO010000008.1"/>
</dbReference>